<organism evidence="12 13">
    <name type="scientific">Magnetospirillum sulfuroxidans</name>
    <dbReference type="NCBI Taxonomy" id="611300"/>
    <lineage>
        <taxon>Bacteria</taxon>
        <taxon>Pseudomonadati</taxon>
        <taxon>Pseudomonadota</taxon>
        <taxon>Alphaproteobacteria</taxon>
        <taxon>Rhodospirillales</taxon>
        <taxon>Rhodospirillaceae</taxon>
        <taxon>Magnetospirillum</taxon>
    </lineage>
</organism>
<dbReference type="SFLD" id="SFLDG01070">
    <property type="entry name" value="PLP-dependent"/>
    <property type="match status" value="1"/>
</dbReference>
<evidence type="ECO:0000256" key="1">
    <source>
        <dbReference type="ARBA" id="ARBA00001933"/>
    </source>
</evidence>
<dbReference type="InterPro" id="IPR022447">
    <property type="entry name" value="Lys_aminomutase-rel"/>
</dbReference>
<dbReference type="InterPro" id="IPR007197">
    <property type="entry name" value="rSAM"/>
</dbReference>
<dbReference type="PANTHER" id="PTHR30538">
    <property type="entry name" value="LYSINE 2,3-AMINOMUTASE-RELATED"/>
    <property type="match status" value="1"/>
</dbReference>
<evidence type="ECO:0000256" key="6">
    <source>
        <dbReference type="ARBA" id="ARBA00022723"/>
    </source>
</evidence>
<gene>
    <name evidence="12" type="ORF">KEC16_17315</name>
</gene>
<proteinExistence type="inferred from homology"/>
<comment type="similarity">
    <text evidence="3">Belongs to the radical SAM superfamily. KamA family.</text>
</comment>
<evidence type="ECO:0000256" key="7">
    <source>
        <dbReference type="ARBA" id="ARBA00022898"/>
    </source>
</evidence>
<keyword evidence="4" id="KW-0004">4Fe-4S</keyword>
<evidence type="ECO:0000256" key="3">
    <source>
        <dbReference type="ARBA" id="ARBA00008703"/>
    </source>
</evidence>
<accession>A0ABS5IGM5</accession>
<keyword evidence="13" id="KW-1185">Reference proteome</keyword>
<dbReference type="Pfam" id="PF04055">
    <property type="entry name" value="Radical_SAM"/>
    <property type="match status" value="1"/>
</dbReference>
<keyword evidence="7" id="KW-0663">Pyridoxal phosphate</keyword>
<sequence length="353" mass="38294">MNIDKGVAGHITRSLRRVDDLIEAGLATQEQRPALEALAHCSVIAITPAVVELINGADPADPIARQYVPNAAELQVAAEELADPIGDDAYSPVKGIVHRYPDRALLKPILVCPVYCRFCFRREAVGDADGTLSPAELDAAFAYLAGRPELREIIVTGGDPLMLNAPRLADLVARVSALPHIEVLRFHSRVPVADPERVTAVLAAALGSPDSLAVWVSVHVNHPRELSAPARAALKRLADAGVPLISQSVLLKGVNDDPAILEELFRALIRNRVRPYYLHHPDLTRGTSHFRPSIAEGQAIMRALRGRLSGIAQPTYVLDIPGGAGKVPLGPDWWDDERGEVTDWRGRRHPYPG</sequence>
<evidence type="ECO:0000256" key="9">
    <source>
        <dbReference type="ARBA" id="ARBA00023014"/>
    </source>
</evidence>
<dbReference type="Proteomes" id="UP000680714">
    <property type="component" value="Unassembled WGS sequence"/>
</dbReference>
<dbReference type="InterPro" id="IPR058240">
    <property type="entry name" value="rSAM_sf"/>
</dbReference>
<dbReference type="Pfam" id="PF12544">
    <property type="entry name" value="LAM_C"/>
    <property type="match status" value="1"/>
</dbReference>
<name>A0ABS5IGM5_9PROT</name>
<keyword evidence="6" id="KW-0479">Metal-binding</keyword>
<evidence type="ECO:0000256" key="10">
    <source>
        <dbReference type="ARBA" id="ARBA00023235"/>
    </source>
</evidence>
<dbReference type="CDD" id="cd01335">
    <property type="entry name" value="Radical_SAM"/>
    <property type="match status" value="1"/>
</dbReference>
<keyword evidence="10" id="KW-0413">Isomerase</keyword>
<protein>
    <submittedName>
        <fullName evidence="12">Lysine-2,3-aminomutase-like protein</fullName>
    </submittedName>
</protein>
<dbReference type="InterPro" id="IPR013785">
    <property type="entry name" value="Aldolase_TIM"/>
</dbReference>
<dbReference type="Gene3D" id="3.20.20.70">
    <property type="entry name" value="Aldolase class I"/>
    <property type="match status" value="1"/>
</dbReference>
<evidence type="ECO:0000256" key="4">
    <source>
        <dbReference type="ARBA" id="ARBA00022485"/>
    </source>
</evidence>
<dbReference type="SUPFAM" id="SSF102114">
    <property type="entry name" value="Radical SAM enzymes"/>
    <property type="match status" value="1"/>
</dbReference>
<feature type="domain" description="Radical SAM core" evidence="11">
    <location>
        <begin position="98"/>
        <end position="312"/>
    </location>
</feature>
<comment type="cofactor">
    <cofactor evidence="2">
        <name>[4Fe-4S] cluster</name>
        <dbReference type="ChEBI" id="CHEBI:49883"/>
    </cofactor>
</comment>
<evidence type="ECO:0000256" key="2">
    <source>
        <dbReference type="ARBA" id="ARBA00001966"/>
    </source>
</evidence>
<evidence type="ECO:0000256" key="5">
    <source>
        <dbReference type="ARBA" id="ARBA00022691"/>
    </source>
</evidence>
<dbReference type="RefSeq" id="WP_211551268.1">
    <property type="nucleotide sequence ID" value="NZ_JAGTUF010000024.1"/>
</dbReference>
<evidence type="ECO:0000313" key="12">
    <source>
        <dbReference type="EMBL" id="MBR9973489.1"/>
    </source>
</evidence>
<reference evidence="12 13" key="1">
    <citation type="submission" date="2021-04" db="EMBL/GenBank/DDBJ databases">
        <title>Magnetospirillum sulfuroxidans sp. nov., a facultative chemolithoautotrophic sulfur-oxidizing alphaproteobacterium isolated from freshwater sediment and proposals for Paramagetospirillum gen. nov., and Magnetospirillaceae fam. nov.</title>
        <authorList>
            <person name="Koziaeva V."/>
            <person name="Geelhoed J.S."/>
            <person name="Sorokin D.Y."/>
            <person name="Grouzdev D.S."/>
        </authorList>
    </citation>
    <scope>NUCLEOTIDE SEQUENCE [LARGE SCALE GENOMIC DNA]</scope>
    <source>
        <strain evidence="12 13">J10</strain>
    </source>
</reference>
<dbReference type="PROSITE" id="PS51918">
    <property type="entry name" value="RADICAL_SAM"/>
    <property type="match status" value="1"/>
</dbReference>
<keyword evidence="8" id="KW-0408">Iron</keyword>
<dbReference type="NCBIfam" id="TIGR03822">
    <property type="entry name" value="AblA_like_2"/>
    <property type="match status" value="1"/>
</dbReference>
<dbReference type="SFLD" id="SFLDS00029">
    <property type="entry name" value="Radical_SAM"/>
    <property type="match status" value="1"/>
</dbReference>
<evidence type="ECO:0000256" key="8">
    <source>
        <dbReference type="ARBA" id="ARBA00023004"/>
    </source>
</evidence>
<dbReference type="InterPro" id="IPR003739">
    <property type="entry name" value="Lys_aminomutase/Glu_NH3_mut"/>
</dbReference>
<dbReference type="PANTHER" id="PTHR30538:SF1">
    <property type="entry name" value="L-LYSINE 2,3-AMINOMUTASE"/>
    <property type="match status" value="1"/>
</dbReference>
<comment type="caution">
    <text evidence="12">The sequence shown here is derived from an EMBL/GenBank/DDBJ whole genome shotgun (WGS) entry which is preliminary data.</text>
</comment>
<keyword evidence="9" id="KW-0411">Iron-sulfur</keyword>
<comment type="cofactor">
    <cofactor evidence="1">
        <name>pyridoxal 5'-phosphate</name>
        <dbReference type="ChEBI" id="CHEBI:597326"/>
    </cofactor>
</comment>
<dbReference type="EMBL" id="JAGTUF010000024">
    <property type="protein sequence ID" value="MBR9973489.1"/>
    <property type="molecule type" value="Genomic_DNA"/>
</dbReference>
<keyword evidence="5" id="KW-0949">S-adenosyl-L-methionine</keyword>
<evidence type="ECO:0000259" key="11">
    <source>
        <dbReference type="PROSITE" id="PS51918"/>
    </source>
</evidence>
<evidence type="ECO:0000313" key="13">
    <source>
        <dbReference type="Proteomes" id="UP000680714"/>
    </source>
</evidence>
<dbReference type="PIRSF" id="PIRSF004911">
    <property type="entry name" value="DUF160"/>
    <property type="match status" value="1"/>
</dbReference>
<dbReference type="NCBIfam" id="TIGR00238">
    <property type="entry name" value="KamA family radical SAM protein"/>
    <property type="match status" value="1"/>
</dbReference>
<dbReference type="InterPro" id="IPR025895">
    <property type="entry name" value="LAM_C_dom"/>
</dbReference>